<organism evidence="2 3">
    <name type="scientific">Cellulomonas soli</name>
    <dbReference type="NCBI Taxonomy" id="931535"/>
    <lineage>
        <taxon>Bacteria</taxon>
        <taxon>Bacillati</taxon>
        <taxon>Actinomycetota</taxon>
        <taxon>Actinomycetes</taxon>
        <taxon>Micrococcales</taxon>
        <taxon>Cellulomonadaceae</taxon>
        <taxon>Cellulomonas</taxon>
    </lineage>
</organism>
<evidence type="ECO:0000256" key="1">
    <source>
        <dbReference type="SAM" id="Phobius"/>
    </source>
</evidence>
<keyword evidence="3" id="KW-1185">Reference proteome</keyword>
<keyword evidence="1" id="KW-1133">Transmembrane helix</keyword>
<comment type="caution">
    <text evidence="2">The sequence shown here is derived from an EMBL/GenBank/DDBJ whole genome shotgun (WGS) entry which is preliminary data.</text>
</comment>
<proteinExistence type="predicted"/>
<dbReference type="EMBL" id="BKAL01000010">
    <property type="protein sequence ID" value="GEP70047.1"/>
    <property type="molecule type" value="Genomic_DNA"/>
</dbReference>
<keyword evidence="1" id="KW-0812">Transmembrane</keyword>
<feature type="transmembrane region" description="Helical" evidence="1">
    <location>
        <begin position="116"/>
        <end position="136"/>
    </location>
</feature>
<dbReference type="RefSeq" id="WP_146953836.1">
    <property type="nucleotide sequence ID" value="NZ_BAABBJ010000002.1"/>
</dbReference>
<accession>A0A512PFS1</accession>
<dbReference type="OrthoDB" id="3743969at2"/>
<dbReference type="AlphaFoldDB" id="A0A512PFS1"/>
<gene>
    <name evidence="2" type="ORF">CSO01_27620</name>
</gene>
<dbReference type="Proteomes" id="UP000321798">
    <property type="component" value="Unassembled WGS sequence"/>
</dbReference>
<protein>
    <recommendedName>
        <fullName evidence="4">Zinc-finger domain-containing protein</fullName>
    </recommendedName>
</protein>
<sequence>MSHLGSRISALVDGQLDVAATERALAHVAVCRACAEELAQSRAARRALAEAQDVAPEPDLTTRLLSLASLCPPAVPGDPFAPPSSRPGVPLGSAAYAVPARGLRGDVTGTRSRNRFAMGALAGAGAVAAALFVLGARPAVVPSAHPGAALGLLGEAAALDDTSATPMNGVDAVVPVATETTQWLRSHSWTFPQSLPDGWTVTAVRWSGEDDEVLEVDLSGPGGAVVLTEQQGRLDTVALEGASAQVVEGCTVYVLSSSPWHVVWQSDATVVQVVAAHQSDSVQSVVAAFPGGTYDDGVPARITRGWDTVTGVFAQP</sequence>
<evidence type="ECO:0000313" key="2">
    <source>
        <dbReference type="EMBL" id="GEP70047.1"/>
    </source>
</evidence>
<evidence type="ECO:0000313" key="3">
    <source>
        <dbReference type="Proteomes" id="UP000321798"/>
    </source>
</evidence>
<keyword evidence="1" id="KW-0472">Membrane</keyword>
<evidence type="ECO:0008006" key="4">
    <source>
        <dbReference type="Google" id="ProtNLM"/>
    </source>
</evidence>
<name>A0A512PFS1_9CELL</name>
<reference evidence="2 3" key="1">
    <citation type="submission" date="2019-07" db="EMBL/GenBank/DDBJ databases">
        <title>Whole genome shotgun sequence of Cellulomonas soli NBRC 109434.</title>
        <authorList>
            <person name="Hosoyama A."/>
            <person name="Uohara A."/>
            <person name="Ohji S."/>
            <person name="Ichikawa N."/>
        </authorList>
    </citation>
    <scope>NUCLEOTIDE SEQUENCE [LARGE SCALE GENOMIC DNA]</scope>
    <source>
        <strain evidence="2 3">NBRC 109434</strain>
    </source>
</reference>